<reference evidence="1" key="1">
    <citation type="submission" date="2022-07" db="EMBL/GenBank/DDBJ databases">
        <title>Phylogenomic reconstructions and comparative analyses of Kickxellomycotina fungi.</title>
        <authorList>
            <person name="Reynolds N.K."/>
            <person name="Stajich J.E."/>
            <person name="Barry K."/>
            <person name="Grigoriev I.V."/>
            <person name="Crous P."/>
            <person name="Smith M.E."/>
        </authorList>
    </citation>
    <scope>NUCLEOTIDE SEQUENCE</scope>
    <source>
        <strain evidence="1">NRRL 5244</strain>
    </source>
</reference>
<organism evidence="1 2">
    <name type="scientific">Linderina macrospora</name>
    <dbReference type="NCBI Taxonomy" id="4868"/>
    <lineage>
        <taxon>Eukaryota</taxon>
        <taxon>Fungi</taxon>
        <taxon>Fungi incertae sedis</taxon>
        <taxon>Zoopagomycota</taxon>
        <taxon>Kickxellomycotina</taxon>
        <taxon>Kickxellomycetes</taxon>
        <taxon>Kickxellales</taxon>
        <taxon>Kickxellaceae</taxon>
        <taxon>Linderina</taxon>
    </lineage>
</organism>
<feature type="non-terminal residue" evidence="1">
    <location>
        <position position="395"/>
    </location>
</feature>
<dbReference type="Proteomes" id="UP001150603">
    <property type="component" value="Unassembled WGS sequence"/>
</dbReference>
<comment type="caution">
    <text evidence="1">The sequence shown here is derived from an EMBL/GenBank/DDBJ whole genome shotgun (WGS) entry which is preliminary data.</text>
</comment>
<name>A0ACC1JEM5_9FUNG</name>
<sequence>MAPTTKHDDTDYSVIDETAMNLGKAPRALRVPGIGSSTLREAERLCARDYLEHHVFFNDMEFHNHNIHHLLASLTLGASQERLQDIYDKNVPKQRPLVDPVVGIVITRDNMHEYLGKEDYYTNYVQFFRREIDAAGGDWKPALVRYMFDDKIFPLVFSGIVHPLIQIGYGVEFDSAAIVATGLANACVHSLQFDTNLPAEVVNKTVDNLPLMKVLDNIRHDKRIKDIPYETSFTEDTPLCDEIALEYLQQWKVYPTEESIELKFRELLRIIALIYGATTPRGYKIQYEFFIMHLLTSSYFVPMTLDLLTIDQKVRVLRTFTFVVLHIYLLRRCPQFYRTDEIAADDVSFATDTEYSDNKEWQAVFDKAVQNDDMHVAKAIRGLWQGSILNHNAPE</sequence>
<gene>
    <name evidence="1" type="ORF">FBU59_001245</name>
</gene>
<accession>A0ACC1JEM5</accession>
<protein>
    <submittedName>
        <fullName evidence="1">Uncharacterized protein</fullName>
    </submittedName>
</protein>
<keyword evidence="2" id="KW-1185">Reference proteome</keyword>
<dbReference type="EMBL" id="JANBPW010000516">
    <property type="protein sequence ID" value="KAJ1949205.1"/>
    <property type="molecule type" value="Genomic_DNA"/>
</dbReference>
<evidence type="ECO:0000313" key="1">
    <source>
        <dbReference type="EMBL" id="KAJ1949205.1"/>
    </source>
</evidence>
<proteinExistence type="predicted"/>
<evidence type="ECO:0000313" key="2">
    <source>
        <dbReference type="Proteomes" id="UP001150603"/>
    </source>
</evidence>